<evidence type="ECO:0000259" key="7">
    <source>
        <dbReference type="PROSITE" id="PS51032"/>
    </source>
</evidence>
<organism evidence="8">
    <name type="scientific">Spirodela intermedia</name>
    <name type="common">Intermediate duckweed</name>
    <dbReference type="NCBI Taxonomy" id="51605"/>
    <lineage>
        <taxon>Eukaryota</taxon>
        <taxon>Viridiplantae</taxon>
        <taxon>Streptophyta</taxon>
        <taxon>Embryophyta</taxon>
        <taxon>Tracheophyta</taxon>
        <taxon>Spermatophyta</taxon>
        <taxon>Magnoliopsida</taxon>
        <taxon>Liliopsida</taxon>
        <taxon>Araceae</taxon>
        <taxon>Lemnoideae</taxon>
        <taxon>Spirodela</taxon>
    </lineage>
</organism>
<dbReference type="InterPro" id="IPR001471">
    <property type="entry name" value="AP2/ERF_dom"/>
</dbReference>
<evidence type="ECO:0000256" key="3">
    <source>
        <dbReference type="ARBA" id="ARBA00023125"/>
    </source>
</evidence>
<dbReference type="PRINTS" id="PR00367">
    <property type="entry name" value="ETHRSPELEMNT"/>
</dbReference>
<dbReference type="SMART" id="SM00380">
    <property type="entry name" value="AP2"/>
    <property type="match status" value="1"/>
</dbReference>
<dbReference type="InterPro" id="IPR016177">
    <property type="entry name" value="DNA-bd_dom_sf"/>
</dbReference>
<evidence type="ECO:0000256" key="2">
    <source>
        <dbReference type="ARBA" id="ARBA00023015"/>
    </source>
</evidence>
<protein>
    <recommendedName>
        <fullName evidence="7">AP2/ERF domain-containing protein</fullName>
    </recommendedName>
</protein>
<feature type="domain" description="AP2/ERF" evidence="7">
    <location>
        <begin position="44"/>
        <end position="101"/>
    </location>
</feature>
<evidence type="ECO:0000313" key="8">
    <source>
        <dbReference type="EMBL" id="CAA2623180.1"/>
    </source>
</evidence>
<dbReference type="Pfam" id="PF00847">
    <property type="entry name" value="AP2"/>
    <property type="match status" value="1"/>
</dbReference>
<dbReference type="AlphaFoldDB" id="A0A7I8IY02"/>
<feature type="compositionally biased region" description="Low complexity" evidence="6">
    <location>
        <begin position="148"/>
        <end position="158"/>
    </location>
</feature>
<dbReference type="InterPro" id="IPR036955">
    <property type="entry name" value="AP2/ERF_dom_sf"/>
</dbReference>
<gene>
    <name evidence="8" type="ORF">SI7747_07009123</name>
</gene>
<dbReference type="GO" id="GO:0003700">
    <property type="term" value="F:DNA-binding transcription factor activity"/>
    <property type="evidence" value="ECO:0007669"/>
    <property type="project" value="InterPro"/>
</dbReference>
<feature type="region of interest" description="Disordered" evidence="6">
    <location>
        <begin position="121"/>
        <end position="175"/>
    </location>
</feature>
<dbReference type="EMBL" id="LR743594">
    <property type="protein sequence ID" value="CAA2623180.1"/>
    <property type="molecule type" value="Genomic_DNA"/>
</dbReference>
<dbReference type="PROSITE" id="PS51032">
    <property type="entry name" value="AP2_ERF"/>
    <property type="match status" value="1"/>
</dbReference>
<evidence type="ECO:0000313" key="9">
    <source>
        <dbReference type="Proteomes" id="UP001189122"/>
    </source>
</evidence>
<dbReference type="PANTHER" id="PTHR31677">
    <property type="entry name" value="AP2 DOMAIN CLASS TRANSCRIPTION FACTOR"/>
    <property type="match status" value="1"/>
</dbReference>
<comment type="subcellular location">
    <subcellularLocation>
        <location evidence="1">Nucleus</location>
    </subcellularLocation>
</comment>
<feature type="compositionally biased region" description="Basic residues" evidence="6">
    <location>
        <begin position="159"/>
        <end position="175"/>
    </location>
</feature>
<evidence type="ECO:0000256" key="4">
    <source>
        <dbReference type="ARBA" id="ARBA00023163"/>
    </source>
</evidence>
<keyword evidence="3" id="KW-0238">DNA-binding</keyword>
<accession>A0A7I8IY02</accession>
<evidence type="ECO:0000256" key="5">
    <source>
        <dbReference type="ARBA" id="ARBA00023242"/>
    </source>
</evidence>
<feature type="compositionally biased region" description="Pro residues" evidence="6">
    <location>
        <begin position="130"/>
        <end position="147"/>
    </location>
</feature>
<keyword evidence="4" id="KW-0804">Transcription</keyword>
<keyword evidence="9" id="KW-1185">Reference proteome</keyword>
<dbReference type="Gene3D" id="3.30.730.10">
    <property type="entry name" value="AP2/ERF domain"/>
    <property type="match status" value="1"/>
</dbReference>
<dbReference type="GO" id="GO:0005634">
    <property type="term" value="C:nucleus"/>
    <property type="evidence" value="ECO:0007669"/>
    <property type="project" value="UniProtKB-SubCell"/>
</dbReference>
<dbReference type="SUPFAM" id="SSF54171">
    <property type="entry name" value="DNA-binding domain"/>
    <property type="match status" value="1"/>
</dbReference>
<dbReference type="CDD" id="cd00018">
    <property type="entry name" value="AP2"/>
    <property type="match status" value="1"/>
</dbReference>
<keyword evidence="2" id="KW-0805">Transcription regulation</keyword>
<proteinExistence type="predicted"/>
<sequence length="239" mass="25799">MAVETLRLRKDGFLGGAGQDPAAPPSSVSVAAAAAAAGQGKEAHFRGVRKRPWGRFAAEIRDPWKKTRKWLGTFDTAEEAARAYDEAARNLRGPKAKTNFSYSSPALTCGEAAAASALSLSPSLSSSGSPPSPYTQMPPPPPPPPLWLPGASTAGTSTPRRRTSGSRRRRGRSRRGWWRRRGLCRGNPLRKWDRPTCGCSCSRAPPAPPTRRRSRRWRSISTSRRSLSEAAAAPIFPSA</sequence>
<dbReference type="GO" id="GO:0003677">
    <property type="term" value="F:DNA binding"/>
    <property type="evidence" value="ECO:0007669"/>
    <property type="project" value="UniProtKB-KW"/>
</dbReference>
<dbReference type="FunFam" id="3.30.730.10:FF:000001">
    <property type="entry name" value="Ethylene-responsive transcription factor 2"/>
    <property type="match status" value="1"/>
</dbReference>
<keyword evidence="5" id="KW-0539">Nucleus</keyword>
<feature type="region of interest" description="Disordered" evidence="6">
    <location>
        <begin position="190"/>
        <end position="239"/>
    </location>
</feature>
<evidence type="ECO:0000256" key="1">
    <source>
        <dbReference type="ARBA" id="ARBA00004123"/>
    </source>
</evidence>
<reference evidence="8 9" key="1">
    <citation type="submission" date="2019-12" db="EMBL/GenBank/DDBJ databases">
        <authorList>
            <person name="Scholz U."/>
            <person name="Mascher M."/>
            <person name="Fiebig A."/>
        </authorList>
    </citation>
    <scope>NUCLEOTIDE SEQUENCE</scope>
</reference>
<name>A0A7I8IY02_SPIIN</name>
<dbReference type="Proteomes" id="UP001189122">
    <property type="component" value="Unassembled WGS sequence"/>
</dbReference>
<evidence type="ECO:0000256" key="6">
    <source>
        <dbReference type="SAM" id="MobiDB-lite"/>
    </source>
</evidence>
<dbReference type="EMBL" id="CACRZD030000007">
    <property type="protein sequence ID" value="CAA6662738.1"/>
    <property type="molecule type" value="Genomic_DNA"/>
</dbReference>
<dbReference type="PANTHER" id="PTHR31677:SF157">
    <property type="entry name" value="AP2_ERF DOMAIN-CONTAINING PROTEIN"/>
    <property type="match status" value="1"/>
</dbReference>